<organism evidence="1 2">
    <name type="scientific">Neophaeococcomyces mojaviensis</name>
    <dbReference type="NCBI Taxonomy" id="3383035"/>
    <lineage>
        <taxon>Eukaryota</taxon>
        <taxon>Fungi</taxon>
        <taxon>Dikarya</taxon>
        <taxon>Ascomycota</taxon>
        <taxon>Pezizomycotina</taxon>
        <taxon>Eurotiomycetes</taxon>
        <taxon>Chaetothyriomycetidae</taxon>
        <taxon>Chaetothyriales</taxon>
        <taxon>Chaetothyriales incertae sedis</taxon>
        <taxon>Neophaeococcomyces</taxon>
    </lineage>
</organism>
<keyword evidence="2" id="KW-1185">Reference proteome</keyword>
<name>A0ACC3ADF8_9EURO</name>
<sequence length="181" mass="20304">MKDVQAGLNVLITALSALIIFIFVRFSWQSGASQIAKNKAVPLSFILTINTPGKVLDALSILKFKLADTRKILAQCIIVVLFSITTLVSGPIARYATRITNIITHSEMDGYLSVRHHNSDGVNQVMWNLTEASLDRANFPTDQLLDYLPDTTSHWLYRQEEWNNTWSMTCQPSERTFVGSA</sequence>
<evidence type="ECO:0000313" key="1">
    <source>
        <dbReference type="EMBL" id="KAJ9659929.1"/>
    </source>
</evidence>
<dbReference type="Proteomes" id="UP001172386">
    <property type="component" value="Unassembled WGS sequence"/>
</dbReference>
<proteinExistence type="predicted"/>
<evidence type="ECO:0000313" key="2">
    <source>
        <dbReference type="Proteomes" id="UP001172386"/>
    </source>
</evidence>
<gene>
    <name evidence="1" type="ORF">H2198_002819</name>
</gene>
<dbReference type="EMBL" id="JAPDRQ010000035">
    <property type="protein sequence ID" value="KAJ9659929.1"/>
    <property type="molecule type" value="Genomic_DNA"/>
</dbReference>
<protein>
    <submittedName>
        <fullName evidence="1">Uncharacterized protein</fullName>
    </submittedName>
</protein>
<reference evidence="1" key="1">
    <citation type="submission" date="2022-10" db="EMBL/GenBank/DDBJ databases">
        <title>Culturing micro-colonial fungi from biological soil crusts in the Mojave desert and describing Neophaeococcomyces mojavensis, and introducing the new genera and species Taxawa tesnikishii.</title>
        <authorList>
            <person name="Kurbessoian T."/>
            <person name="Stajich J.E."/>
        </authorList>
    </citation>
    <scope>NUCLEOTIDE SEQUENCE</scope>
    <source>
        <strain evidence="1">JES_112</strain>
    </source>
</reference>
<accession>A0ACC3ADF8</accession>
<comment type="caution">
    <text evidence="1">The sequence shown here is derived from an EMBL/GenBank/DDBJ whole genome shotgun (WGS) entry which is preliminary data.</text>
</comment>